<accession>A0A932ZSL3</accession>
<reference evidence="1" key="1">
    <citation type="submission" date="2020-07" db="EMBL/GenBank/DDBJ databases">
        <title>Huge and variable diversity of episymbiotic CPR bacteria and DPANN archaea in groundwater ecosystems.</title>
        <authorList>
            <person name="He C.Y."/>
            <person name="Keren R."/>
            <person name="Whittaker M."/>
            <person name="Farag I.F."/>
            <person name="Doudna J."/>
            <person name="Cate J.H.D."/>
            <person name="Banfield J.F."/>
        </authorList>
    </citation>
    <scope>NUCLEOTIDE SEQUENCE</scope>
    <source>
        <strain evidence="1">NC_groundwater_1370_Ag_S-0.2um_69_93</strain>
    </source>
</reference>
<proteinExistence type="predicted"/>
<organism evidence="1 2">
    <name type="scientific">Tectimicrobiota bacterium</name>
    <dbReference type="NCBI Taxonomy" id="2528274"/>
    <lineage>
        <taxon>Bacteria</taxon>
        <taxon>Pseudomonadati</taxon>
        <taxon>Nitrospinota/Tectimicrobiota group</taxon>
        <taxon>Candidatus Tectimicrobiota</taxon>
    </lineage>
</organism>
<protein>
    <submittedName>
        <fullName evidence="1">Uncharacterized protein</fullName>
    </submittedName>
</protein>
<evidence type="ECO:0000313" key="1">
    <source>
        <dbReference type="EMBL" id="MBI4250871.1"/>
    </source>
</evidence>
<comment type="caution">
    <text evidence="1">The sequence shown here is derived from an EMBL/GenBank/DDBJ whole genome shotgun (WGS) entry which is preliminary data.</text>
</comment>
<dbReference type="Proteomes" id="UP000752292">
    <property type="component" value="Unassembled WGS sequence"/>
</dbReference>
<gene>
    <name evidence="1" type="ORF">HY618_00290</name>
</gene>
<sequence length="46" mass="5350">MGVVDPFVEQIYPNHIVVRHLPQLSEELVRILRRELLGGAREGRAW</sequence>
<name>A0A932ZSL3_UNCTE</name>
<dbReference type="AlphaFoldDB" id="A0A932ZSL3"/>
<evidence type="ECO:0000313" key="2">
    <source>
        <dbReference type="Proteomes" id="UP000752292"/>
    </source>
</evidence>
<dbReference type="EMBL" id="JACQRX010000014">
    <property type="protein sequence ID" value="MBI4250871.1"/>
    <property type="molecule type" value="Genomic_DNA"/>
</dbReference>